<organism evidence="1 2">
    <name type="scientific">Novosphingobium beihaiensis</name>
    <dbReference type="NCBI Taxonomy" id="2930389"/>
    <lineage>
        <taxon>Bacteria</taxon>
        <taxon>Pseudomonadati</taxon>
        <taxon>Pseudomonadota</taxon>
        <taxon>Alphaproteobacteria</taxon>
        <taxon>Sphingomonadales</taxon>
        <taxon>Sphingomonadaceae</taxon>
        <taxon>Novosphingobium</taxon>
    </lineage>
</organism>
<dbReference type="RefSeq" id="WP_243922985.1">
    <property type="nucleotide sequence ID" value="NZ_JALHLG010000032.1"/>
</dbReference>
<protein>
    <submittedName>
        <fullName evidence="1">Uncharacterized protein</fullName>
    </submittedName>
</protein>
<dbReference type="EMBL" id="JALHLG010000032">
    <property type="protein sequence ID" value="MCJ2188366.1"/>
    <property type="molecule type" value="Genomic_DNA"/>
</dbReference>
<gene>
    <name evidence="1" type="ORF">MTR66_16280</name>
</gene>
<comment type="caution">
    <text evidence="1">The sequence shown here is derived from an EMBL/GenBank/DDBJ whole genome shotgun (WGS) entry which is preliminary data.</text>
</comment>
<dbReference type="Proteomes" id="UP001202281">
    <property type="component" value="Unassembled WGS sequence"/>
</dbReference>
<evidence type="ECO:0000313" key="1">
    <source>
        <dbReference type="EMBL" id="MCJ2188366.1"/>
    </source>
</evidence>
<proteinExistence type="predicted"/>
<evidence type="ECO:0000313" key="2">
    <source>
        <dbReference type="Proteomes" id="UP001202281"/>
    </source>
</evidence>
<sequence length="100" mass="10624">MSAGPGLLPHPVPRVAHRDSAVPFSDPSRLLTGVLDMLQSVGKAHAYEEAVQCFGYLARSALGRESDEMPLDITSFFHHADEAYTILGSNRGAESLSGAA</sequence>
<keyword evidence="2" id="KW-1185">Reference proteome</keyword>
<name>A0ABT0BTK0_9SPHN</name>
<reference evidence="1 2" key="1">
    <citation type="submission" date="2022-04" db="EMBL/GenBank/DDBJ databases">
        <title>Identification of a novel bacterium isolated from mangrove sediments.</title>
        <authorList>
            <person name="Pan X."/>
        </authorList>
    </citation>
    <scope>NUCLEOTIDE SEQUENCE [LARGE SCALE GENOMIC DNA]</scope>
    <source>
        <strain evidence="1 2">B2638</strain>
    </source>
</reference>
<accession>A0ABT0BTK0</accession>